<organism evidence="1">
    <name type="scientific">Arundo donax</name>
    <name type="common">Giant reed</name>
    <name type="synonym">Donax arundinaceus</name>
    <dbReference type="NCBI Taxonomy" id="35708"/>
    <lineage>
        <taxon>Eukaryota</taxon>
        <taxon>Viridiplantae</taxon>
        <taxon>Streptophyta</taxon>
        <taxon>Embryophyta</taxon>
        <taxon>Tracheophyta</taxon>
        <taxon>Spermatophyta</taxon>
        <taxon>Magnoliopsida</taxon>
        <taxon>Liliopsida</taxon>
        <taxon>Poales</taxon>
        <taxon>Poaceae</taxon>
        <taxon>PACMAD clade</taxon>
        <taxon>Arundinoideae</taxon>
        <taxon>Arundineae</taxon>
        <taxon>Arundo</taxon>
    </lineage>
</organism>
<evidence type="ECO:0000313" key="1">
    <source>
        <dbReference type="EMBL" id="JAD79091.1"/>
    </source>
</evidence>
<protein>
    <submittedName>
        <fullName evidence="1">Uncharacterized protein</fullName>
    </submittedName>
</protein>
<dbReference type="EMBL" id="GBRH01218804">
    <property type="protein sequence ID" value="JAD79091.1"/>
    <property type="molecule type" value="Transcribed_RNA"/>
</dbReference>
<dbReference type="AlphaFoldDB" id="A0A0A9CU65"/>
<accession>A0A0A9CU65</accession>
<sequence length="95" mass="10473">MSNMLCIKLKAATCCRLLLPCTSILFVVNFTYANVLLASDLTLQQTGNDIEVHLEVSSTTNCIGRSLCDLCTAATSVHPLQYLFLYFCHALNLNL</sequence>
<reference evidence="1" key="2">
    <citation type="journal article" date="2015" name="Data Brief">
        <title>Shoot transcriptome of the giant reed, Arundo donax.</title>
        <authorList>
            <person name="Barrero R.A."/>
            <person name="Guerrero F.D."/>
            <person name="Moolhuijzen P."/>
            <person name="Goolsby J.A."/>
            <person name="Tidwell J."/>
            <person name="Bellgard S.E."/>
            <person name="Bellgard M.I."/>
        </authorList>
    </citation>
    <scope>NUCLEOTIDE SEQUENCE</scope>
    <source>
        <tissue evidence="1">Shoot tissue taken approximately 20 cm above the soil surface</tissue>
    </source>
</reference>
<name>A0A0A9CU65_ARUDO</name>
<proteinExistence type="predicted"/>
<reference evidence="1" key="1">
    <citation type="submission" date="2014-09" db="EMBL/GenBank/DDBJ databases">
        <authorList>
            <person name="Magalhaes I.L.F."/>
            <person name="Oliveira U."/>
            <person name="Santos F.R."/>
            <person name="Vidigal T.H.D.A."/>
            <person name="Brescovit A.D."/>
            <person name="Santos A.J."/>
        </authorList>
    </citation>
    <scope>NUCLEOTIDE SEQUENCE</scope>
    <source>
        <tissue evidence="1">Shoot tissue taken approximately 20 cm above the soil surface</tissue>
    </source>
</reference>